<dbReference type="GO" id="GO:0005737">
    <property type="term" value="C:cytoplasm"/>
    <property type="evidence" value="ECO:0007669"/>
    <property type="project" value="TreeGrafter"/>
</dbReference>
<dbReference type="InterPro" id="IPR001509">
    <property type="entry name" value="Epimerase_deHydtase"/>
</dbReference>
<sequence>MAVHESVLFIGAGYVGQNILDELLAAKYPVTTFVRRPEQAAIFESSGAQTVLGSLSDLELITAQVAQHEITINTASADDLPSVEAILAGVRQRVKAGLPSIYLHTSGAGAVHDDSMGAHNDGKIYRDDTPTDIEAIPSTNLHRNVDIAIVEAAHEFGDTAKIVIMLPALVYGYNPAHKRHTQIISLLVRFALKRGFAGYVGEGRNLWAAVHVKDLARAFMTVLEHTEKAPPGALVENPYFFAEGGTESSMKEVAEHLAQTLHDIGRIPGAKAQSWSESDYAEVLGPMTAPILGCNARCQAIRLRELGWKPTEKDMWTSWKEDSAS</sequence>
<dbReference type="EMBL" id="MU004230">
    <property type="protein sequence ID" value="KAF2675328.1"/>
    <property type="molecule type" value="Genomic_DNA"/>
</dbReference>
<dbReference type="InterPro" id="IPR036291">
    <property type="entry name" value="NAD(P)-bd_dom_sf"/>
</dbReference>
<proteinExistence type="predicted"/>
<evidence type="ECO:0000313" key="4">
    <source>
        <dbReference type="Proteomes" id="UP000799302"/>
    </source>
</evidence>
<dbReference type="PANTHER" id="PTHR48079:SF6">
    <property type="entry name" value="NAD(P)-BINDING DOMAIN-CONTAINING PROTEIN-RELATED"/>
    <property type="match status" value="1"/>
</dbReference>
<name>A0A6A6UW86_9PEZI</name>
<organism evidence="3 4">
    <name type="scientific">Microthyrium microscopicum</name>
    <dbReference type="NCBI Taxonomy" id="703497"/>
    <lineage>
        <taxon>Eukaryota</taxon>
        <taxon>Fungi</taxon>
        <taxon>Dikarya</taxon>
        <taxon>Ascomycota</taxon>
        <taxon>Pezizomycotina</taxon>
        <taxon>Dothideomycetes</taxon>
        <taxon>Dothideomycetes incertae sedis</taxon>
        <taxon>Microthyriales</taxon>
        <taxon>Microthyriaceae</taxon>
        <taxon>Microthyrium</taxon>
    </lineage>
</organism>
<dbReference type="InterPro" id="IPR051783">
    <property type="entry name" value="NAD(P)-dependent_oxidoreduct"/>
</dbReference>
<dbReference type="SUPFAM" id="SSF51735">
    <property type="entry name" value="NAD(P)-binding Rossmann-fold domains"/>
    <property type="match status" value="1"/>
</dbReference>
<reference evidence="3" key="1">
    <citation type="journal article" date="2020" name="Stud. Mycol.">
        <title>101 Dothideomycetes genomes: a test case for predicting lifestyles and emergence of pathogens.</title>
        <authorList>
            <person name="Haridas S."/>
            <person name="Albert R."/>
            <person name="Binder M."/>
            <person name="Bloem J."/>
            <person name="Labutti K."/>
            <person name="Salamov A."/>
            <person name="Andreopoulos B."/>
            <person name="Baker S."/>
            <person name="Barry K."/>
            <person name="Bills G."/>
            <person name="Bluhm B."/>
            <person name="Cannon C."/>
            <person name="Castanera R."/>
            <person name="Culley D."/>
            <person name="Daum C."/>
            <person name="Ezra D."/>
            <person name="Gonzalez J."/>
            <person name="Henrissat B."/>
            <person name="Kuo A."/>
            <person name="Liang C."/>
            <person name="Lipzen A."/>
            <person name="Lutzoni F."/>
            <person name="Magnuson J."/>
            <person name="Mondo S."/>
            <person name="Nolan M."/>
            <person name="Ohm R."/>
            <person name="Pangilinan J."/>
            <person name="Park H.-J."/>
            <person name="Ramirez L."/>
            <person name="Alfaro M."/>
            <person name="Sun H."/>
            <person name="Tritt A."/>
            <person name="Yoshinaga Y."/>
            <person name="Zwiers L.-H."/>
            <person name="Turgeon B."/>
            <person name="Goodwin S."/>
            <person name="Spatafora J."/>
            <person name="Crous P."/>
            <person name="Grigoriev I."/>
        </authorList>
    </citation>
    <scope>NUCLEOTIDE SEQUENCE</scope>
    <source>
        <strain evidence="3">CBS 115976</strain>
    </source>
</reference>
<dbReference type="AlphaFoldDB" id="A0A6A6UW86"/>
<accession>A0A6A6UW86</accession>
<keyword evidence="4" id="KW-1185">Reference proteome</keyword>
<dbReference type="PANTHER" id="PTHR48079">
    <property type="entry name" value="PROTEIN YEEZ"/>
    <property type="match status" value="1"/>
</dbReference>
<dbReference type="GO" id="GO:0004029">
    <property type="term" value="F:aldehyde dehydrogenase (NAD+) activity"/>
    <property type="evidence" value="ECO:0007669"/>
    <property type="project" value="TreeGrafter"/>
</dbReference>
<dbReference type="Pfam" id="PF13460">
    <property type="entry name" value="NAD_binding_10"/>
    <property type="match status" value="1"/>
</dbReference>
<dbReference type="Gene3D" id="3.40.50.720">
    <property type="entry name" value="NAD(P)-binding Rossmann-like Domain"/>
    <property type="match status" value="1"/>
</dbReference>
<evidence type="ECO:0000313" key="3">
    <source>
        <dbReference type="EMBL" id="KAF2675328.1"/>
    </source>
</evidence>
<dbReference type="OrthoDB" id="2130169at2759"/>
<evidence type="ECO:0000259" key="2">
    <source>
        <dbReference type="Pfam" id="PF13460"/>
    </source>
</evidence>
<protein>
    <submittedName>
        <fullName evidence="3">NAD(P)-binding protein</fullName>
    </submittedName>
</protein>
<dbReference type="Proteomes" id="UP000799302">
    <property type="component" value="Unassembled WGS sequence"/>
</dbReference>
<feature type="domain" description="NAD-dependent epimerase/dehydratase" evidence="1">
    <location>
        <begin position="149"/>
        <end position="231"/>
    </location>
</feature>
<evidence type="ECO:0000259" key="1">
    <source>
        <dbReference type="Pfam" id="PF01370"/>
    </source>
</evidence>
<dbReference type="InterPro" id="IPR016040">
    <property type="entry name" value="NAD(P)-bd_dom"/>
</dbReference>
<feature type="domain" description="NAD(P)-binding" evidence="2">
    <location>
        <begin position="12"/>
        <end position="80"/>
    </location>
</feature>
<dbReference type="Pfam" id="PF01370">
    <property type="entry name" value="Epimerase"/>
    <property type="match status" value="1"/>
</dbReference>
<gene>
    <name evidence="3" type="ORF">BT63DRAFT_431160</name>
</gene>